<gene>
    <name evidence="7" type="ORF">CXK94_07770</name>
</gene>
<dbReference type="SUPFAM" id="SSF52266">
    <property type="entry name" value="SGNH hydrolase"/>
    <property type="match status" value="1"/>
</dbReference>
<comment type="caution">
    <text evidence="7">The sequence shown here is derived from an EMBL/GenBank/DDBJ whole genome shotgun (WGS) entry which is preliminary data.</text>
</comment>
<accession>A0A2N8T5S7</accession>
<feature type="signal peptide" evidence="5">
    <location>
        <begin position="1"/>
        <end position="23"/>
    </location>
</feature>
<organism evidence="7 8">
    <name type="scientific">Stutzerimonas stutzeri</name>
    <name type="common">Pseudomonas stutzeri</name>
    <dbReference type="NCBI Taxonomy" id="316"/>
    <lineage>
        <taxon>Bacteria</taxon>
        <taxon>Pseudomonadati</taxon>
        <taxon>Pseudomonadota</taxon>
        <taxon>Gammaproteobacteria</taxon>
        <taxon>Pseudomonadales</taxon>
        <taxon>Pseudomonadaceae</taxon>
        <taxon>Stutzerimonas</taxon>
    </lineage>
</organism>
<dbReference type="PIRSF" id="PIRSF037375">
    <property type="entry name" value="Autotrns_EstA"/>
    <property type="match status" value="1"/>
</dbReference>
<evidence type="ECO:0000313" key="7">
    <source>
        <dbReference type="EMBL" id="PNG10083.1"/>
    </source>
</evidence>
<dbReference type="Pfam" id="PF00657">
    <property type="entry name" value="Lipase_GDSL"/>
    <property type="match status" value="1"/>
</dbReference>
<reference evidence="7 8" key="1">
    <citation type="submission" date="2018-01" db="EMBL/GenBank/DDBJ databases">
        <title>Denitrification phenotypes of diverse strains of Pseudomonas stutzeri.</title>
        <authorList>
            <person name="Milligan D.A."/>
            <person name="Bergaust L."/>
            <person name="Bakken L.R."/>
            <person name="Frostegard A."/>
        </authorList>
    </citation>
    <scope>NUCLEOTIDE SEQUENCE [LARGE SCALE GENOMIC DNA]</scope>
    <source>
        <strain evidence="7 8">24a75</strain>
    </source>
</reference>
<dbReference type="PANTHER" id="PTHR45648">
    <property type="entry name" value="GDSL LIPASE/ACYLHYDROLASE FAMILY PROTEIN (AFU_ORTHOLOGUE AFUA_4G14700)"/>
    <property type="match status" value="1"/>
</dbReference>
<dbReference type="Pfam" id="PF03797">
    <property type="entry name" value="Autotransporter"/>
    <property type="match status" value="1"/>
</dbReference>
<dbReference type="SMART" id="SM00869">
    <property type="entry name" value="Autotransporter"/>
    <property type="match status" value="1"/>
</dbReference>
<dbReference type="SUPFAM" id="SSF103515">
    <property type="entry name" value="Autotransporter"/>
    <property type="match status" value="1"/>
</dbReference>
<feature type="chain" id="PRO_5015003053" evidence="5">
    <location>
        <begin position="24"/>
        <end position="641"/>
    </location>
</feature>
<keyword evidence="3" id="KW-0378">Hydrolase</keyword>
<dbReference type="CDD" id="cd01847">
    <property type="entry name" value="Triacylglycerol_lipase_like"/>
    <property type="match status" value="1"/>
</dbReference>
<dbReference type="GO" id="GO:0016788">
    <property type="term" value="F:hydrolase activity, acting on ester bonds"/>
    <property type="evidence" value="ECO:0007669"/>
    <property type="project" value="InterPro"/>
</dbReference>
<name>A0A2N8T5S7_STUST</name>
<dbReference type="InterPro" id="IPR001087">
    <property type="entry name" value="GDSL"/>
</dbReference>
<evidence type="ECO:0000256" key="4">
    <source>
        <dbReference type="PIRSR" id="PIRSR037375-1"/>
    </source>
</evidence>
<sequence>MQSALKPLAAVMLLACAPAMATADSGPFSQFVNFGDSLSDAGNYPDQFSPLANGTPTGGLRFTNRTGPTYAAGNVEYAGQVATQLLASQLGLQSLPSTPVLPEPLTGNPDGTNYAVGGYRSDQILDSLTGTSTVPGFSRTRPGYLVENPRVDPNALFYLNGGANDIFQLASNPVTMAQAAGNMVAAVAALQAAGARYIVISDLPDVGTTPLGNSLPGLGAMLNGLSDQFNAELSAQLQAQGGNYVLLNNRLLLSEVRADLTGFGFDPAVPQTSVCFDPGPDAAAPDCLEDPTYGINSATPDPSQLLFNDGVHPTTAVHQISADYMYSILSAPWEISLLPEMGRSALRAHLRQLDDELAAQRGNWQEIGSWRAFVQGGYRRPEYDGYGGGDGHSPSLAVGATRRISEAWLAGLSLGLAENTLELGRADSEYEMRSYLATAFARYEQQRLFADISLSAGYLDYHDLKRTFALGITERAEKGDTEGTLWGVAAKTGFNLMQVGERLQFGPFIGASYQKVEVDGYSEKGARSTALTYHDQELDSLRLSLGLFGDYALSERTRLFGEVAREVEREDDEREDLRMSLNSVPGNSFELPGAVPTGDQTRFSVGLAHQLAPGLAVRANYHYQGTDNRDHGLGLSLAWDL</sequence>
<dbReference type="PANTHER" id="PTHR45648:SF22">
    <property type="entry name" value="GDSL LIPASE_ACYLHYDROLASE FAMILY PROTEIN (AFU_ORTHOLOGUE AFUA_4G14700)"/>
    <property type="match status" value="1"/>
</dbReference>
<dbReference type="EMBL" id="POUT01000003">
    <property type="protein sequence ID" value="PNG10083.1"/>
    <property type="molecule type" value="Genomic_DNA"/>
</dbReference>
<proteinExistence type="inferred from homology"/>
<feature type="active site" description="Nucleophile" evidence="4">
    <location>
        <position position="37"/>
    </location>
</feature>
<dbReference type="NCBIfam" id="TIGR01414">
    <property type="entry name" value="autotrans_barl"/>
    <property type="match status" value="1"/>
</dbReference>
<evidence type="ECO:0000259" key="6">
    <source>
        <dbReference type="PROSITE" id="PS51208"/>
    </source>
</evidence>
<protein>
    <submittedName>
        <fullName evidence="7">Autotransporter domain-containing esterase</fullName>
    </submittedName>
</protein>
<dbReference type="Gene3D" id="3.40.50.1110">
    <property type="entry name" value="SGNH hydrolase"/>
    <property type="match status" value="1"/>
</dbReference>
<dbReference type="RefSeq" id="WP_102893896.1">
    <property type="nucleotide sequence ID" value="NZ_JAMOHU010000062.1"/>
</dbReference>
<dbReference type="InterPro" id="IPR036514">
    <property type="entry name" value="SGNH_hydro_sf"/>
</dbReference>
<dbReference type="Gene3D" id="2.40.128.130">
    <property type="entry name" value="Autotransporter beta-domain"/>
    <property type="match status" value="1"/>
</dbReference>
<dbReference type="InterPro" id="IPR006315">
    <property type="entry name" value="OM_autotransptr_brl_dom"/>
</dbReference>
<evidence type="ECO:0000313" key="8">
    <source>
        <dbReference type="Proteomes" id="UP000236023"/>
    </source>
</evidence>
<dbReference type="AlphaFoldDB" id="A0A2N8T5S7"/>
<keyword evidence="2 5" id="KW-0732">Signal</keyword>
<dbReference type="InterPro" id="IPR036709">
    <property type="entry name" value="Autotransporte_beta_dom_sf"/>
</dbReference>
<comment type="similarity">
    <text evidence="1">Belongs to the 'GDSL' lipolytic enzyme family.</text>
</comment>
<dbReference type="InterPro" id="IPR017186">
    <property type="entry name" value="Lipase_autotranspt_EstA"/>
</dbReference>
<dbReference type="Proteomes" id="UP000236023">
    <property type="component" value="Unassembled WGS sequence"/>
</dbReference>
<feature type="active site" evidence="4">
    <location>
        <position position="312"/>
    </location>
</feature>
<evidence type="ECO:0000256" key="1">
    <source>
        <dbReference type="ARBA" id="ARBA00008668"/>
    </source>
</evidence>
<dbReference type="InterPro" id="IPR005546">
    <property type="entry name" value="Autotransporte_beta"/>
</dbReference>
<dbReference type="GO" id="GO:0019867">
    <property type="term" value="C:outer membrane"/>
    <property type="evidence" value="ECO:0007669"/>
    <property type="project" value="InterPro"/>
</dbReference>
<feature type="active site" evidence="4">
    <location>
        <position position="309"/>
    </location>
</feature>
<dbReference type="InterPro" id="IPR051058">
    <property type="entry name" value="GDSL_Est/Lipase"/>
</dbReference>
<evidence type="ECO:0000256" key="2">
    <source>
        <dbReference type="ARBA" id="ARBA00022729"/>
    </source>
</evidence>
<dbReference type="PROSITE" id="PS51208">
    <property type="entry name" value="AUTOTRANSPORTER"/>
    <property type="match status" value="1"/>
</dbReference>
<feature type="domain" description="Autotransporter" evidence="6">
    <location>
        <begin position="365"/>
        <end position="641"/>
    </location>
</feature>
<evidence type="ECO:0000256" key="3">
    <source>
        <dbReference type="ARBA" id="ARBA00022801"/>
    </source>
</evidence>
<evidence type="ECO:0000256" key="5">
    <source>
        <dbReference type="SAM" id="SignalP"/>
    </source>
</evidence>